<dbReference type="InterPro" id="IPR038883">
    <property type="entry name" value="AN11006-like"/>
</dbReference>
<reference evidence="2" key="1">
    <citation type="journal article" date="2020" name="Stud. Mycol.">
        <title>101 Dothideomycetes genomes: a test case for predicting lifestyles and emergence of pathogens.</title>
        <authorList>
            <person name="Haridas S."/>
            <person name="Albert R."/>
            <person name="Binder M."/>
            <person name="Bloem J."/>
            <person name="Labutti K."/>
            <person name="Salamov A."/>
            <person name="Andreopoulos B."/>
            <person name="Baker S."/>
            <person name="Barry K."/>
            <person name="Bills G."/>
            <person name="Bluhm B."/>
            <person name="Cannon C."/>
            <person name="Castanera R."/>
            <person name="Culley D."/>
            <person name="Daum C."/>
            <person name="Ezra D."/>
            <person name="Gonzalez J."/>
            <person name="Henrissat B."/>
            <person name="Kuo A."/>
            <person name="Liang C."/>
            <person name="Lipzen A."/>
            <person name="Lutzoni F."/>
            <person name="Magnuson J."/>
            <person name="Mondo S."/>
            <person name="Nolan M."/>
            <person name="Ohm R."/>
            <person name="Pangilinan J."/>
            <person name="Park H.-J."/>
            <person name="Ramirez L."/>
            <person name="Alfaro M."/>
            <person name="Sun H."/>
            <person name="Tritt A."/>
            <person name="Yoshinaga Y."/>
            <person name="Zwiers L.-H."/>
            <person name="Turgeon B."/>
            <person name="Goodwin S."/>
            <person name="Spatafora J."/>
            <person name="Crous P."/>
            <person name="Grigoriev I."/>
        </authorList>
    </citation>
    <scope>NUCLEOTIDE SEQUENCE</scope>
    <source>
        <strain evidence="2">CBS 627.86</strain>
    </source>
</reference>
<dbReference type="PANTHER" id="PTHR42085:SF1">
    <property type="entry name" value="F-BOX DOMAIN-CONTAINING PROTEIN"/>
    <property type="match status" value="1"/>
</dbReference>
<evidence type="ECO:0000256" key="1">
    <source>
        <dbReference type="SAM" id="MobiDB-lite"/>
    </source>
</evidence>
<keyword evidence="3" id="KW-1185">Reference proteome</keyword>
<gene>
    <name evidence="2" type="ORF">BDV96DRAFT_579016</name>
</gene>
<evidence type="ECO:0000313" key="3">
    <source>
        <dbReference type="Proteomes" id="UP000799770"/>
    </source>
</evidence>
<evidence type="ECO:0000313" key="2">
    <source>
        <dbReference type="EMBL" id="KAF2113412.1"/>
    </source>
</evidence>
<organism evidence="2 3">
    <name type="scientific">Lophiotrema nucula</name>
    <dbReference type="NCBI Taxonomy" id="690887"/>
    <lineage>
        <taxon>Eukaryota</taxon>
        <taxon>Fungi</taxon>
        <taxon>Dikarya</taxon>
        <taxon>Ascomycota</taxon>
        <taxon>Pezizomycotina</taxon>
        <taxon>Dothideomycetes</taxon>
        <taxon>Pleosporomycetidae</taxon>
        <taxon>Pleosporales</taxon>
        <taxon>Lophiotremataceae</taxon>
        <taxon>Lophiotrema</taxon>
    </lineage>
</organism>
<sequence>MDDAPEHIQFPFAANVSRPRTRRATAFEAGHEVPDKQSDATDKQRAPNTTFFRFLDLPAELQNRIYEIAAGDAARTWPLRLEPTLPLKPTRRTRGSAKTSTRRPPLTYPYLGLTQTCAKIRSDFRGWWMEGHRIRLGEIERYMSVFWRHPPRKDRHRFEAYFNRAGNLRIQVLEADLAKANLLSLVKLKIKLPNYNITFEPSPLTPAEQIEGLNQFINNKHPQWRKWIRANAITSVRPVTGGNTPRIYLVFSLKYAQDWMRPTLYHRVPEGFLESAGLDTMTYWSFGFGVKYD</sequence>
<name>A0A6A5Z1U9_9PLEO</name>
<proteinExistence type="predicted"/>
<dbReference type="AlphaFoldDB" id="A0A6A5Z1U9"/>
<feature type="region of interest" description="Disordered" evidence="1">
    <location>
        <begin position="1"/>
        <end position="21"/>
    </location>
</feature>
<dbReference type="EMBL" id="ML977328">
    <property type="protein sequence ID" value="KAF2113412.1"/>
    <property type="molecule type" value="Genomic_DNA"/>
</dbReference>
<accession>A0A6A5Z1U9</accession>
<protein>
    <submittedName>
        <fullName evidence="2">Uncharacterized protein</fullName>
    </submittedName>
</protein>
<dbReference type="PANTHER" id="PTHR42085">
    <property type="entry name" value="F-BOX DOMAIN-CONTAINING PROTEIN"/>
    <property type="match status" value="1"/>
</dbReference>
<dbReference type="Proteomes" id="UP000799770">
    <property type="component" value="Unassembled WGS sequence"/>
</dbReference>
<dbReference type="OrthoDB" id="3801343at2759"/>